<proteinExistence type="predicted"/>
<comment type="caution">
    <text evidence="2">The sequence shown here is derived from an EMBL/GenBank/DDBJ whole genome shotgun (WGS) entry which is preliminary data.</text>
</comment>
<dbReference type="Proteomes" id="UP000290848">
    <property type="component" value="Unassembled WGS sequence"/>
</dbReference>
<accession>A0A4Q0MAJ1</accession>
<dbReference type="EMBL" id="RXOC01000005">
    <property type="protein sequence ID" value="RXF70204.1"/>
    <property type="molecule type" value="Genomic_DNA"/>
</dbReference>
<dbReference type="InterPro" id="IPR036709">
    <property type="entry name" value="Autotransporte_beta_dom_sf"/>
</dbReference>
<dbReference type="SUPFAM" id="SSF103515">
    <property type="entry name" value="Autotransporter"/>
    <property type="match status" value="1"/>
</dbReference>
<evidence type="ECO:0000256" key="1">
    <source>
        <dbReference type="SAM" id="SignalP"/>
    </source>
</evidence>
<keyword evidence="1" id="KW-0732">Signal</keyword>
<gene>
    <name evidence="2" type="ORF">EKH83_10030</name>
</gene>
<dbReference type="AlphaFoldDB" id="A0A4Q0MAJ1"/>
<dbReference type="RefSeq" id="WP_128769277.1">
    <property type="nucleotide sequence ID" value="NZ_RXOC01000005.1"/>
</dbReference>
<evidence type="ECO:0000313" key="2">
    <source>
        <dbReference type="EMBL" id="RXF70204.1"/>
    </source>
</evidence>
<protein>
    <recommendedName>
        <fullName evidence="4">Outer membrane protein beta-barrel domain-containing protein</fullName>
    </recommendedName>
</protein>
<dbReference type="Gene3D" id="2.40.160.60">
    <property type="entry name" value="Outer membrane protein transport protein (OMPP1/FadL/TodX)"/>
    <property type="match status" value="1"/>
</dbReference>
<name>A0A4Q0MAJ1_9SPHI</name>
<feature type="signal peptide" evidence="1">
    <location>
        <begin position="1"/>
        <end position="20"/>
    </location>
</feature>
<sequence>MKKILLLFLLALVSFGTTYAQTEKGTTHLGLNLNYSSDKTESNSFNAFDNSYDLYESKVNSFSLGPSFSYFIADKLEMGVGVGYTNSTQKSEGRSISYQELKQHQYFTSAFLRKHIMFSSQFGMRTGPYVSYSYLSSKLVYEDQADQKQNINTYAAGINLGIEYFPIKKLGIAANLADLSYNHSKLKHEGFVTYSKSDSFSFSFVSSLNFSIFYVFGKK</sequence>
<feature type="chain" id="PRO_5020285932" description="Outer membrane protein beta-barrel domain-containing protein" evidence="1">
    <location>
        <begin position="21"/>
        <end position="219"/>
    </location>
</feature>
<organism evidence="2 3">
    <name type="scientific">Arcticibacter tournemirensis</name>
    <dbReference type="NCBI Taxonomy" id="699437"/>
    <lineage>
        <taxon>Bacteria</taxon>
        <taxon>Pseudomonadati</taxon>
        <taxon>Bacteroidota</taxon>
        <taxon>Sphingobacteriia</taxon>
        <taxon>Sphingobacteriales</taxon>
        <taxon>Sphingobacteriaceae</taxon>
        <taxon>Arcticibacter</taxon>
    </lineage>
</organism>
<evidence type="ECO:0000313" key="3">
    <source>
        <dbReference type="Proteomes" id="UP000290848"/>
    </source>
</evidence>
<reference evidence="2 3" key="1">
    <citation type="submission" date="2018-12" db="EMBL/GenBank/DDBJ databases">
        <title>The Draft Genome Sequence of the Soil Bacterium Pedobacter tournemirensis R1.</title>
        <authorList>
            <person name="He J."/>
        </authorList>
    </citation>
    <scope>NUCLEOTIDE SEQUENCE [LARGE SCALE GENOMIC DNA]</scope>
    <source>
        <strain evidence="2 3">R1</strain>
    </source>
</reference>
<evidence type="ECO:0008006" key="4">
    <source>
        <dbReference type="Google" id="ProtNLM"/>
    </source>
</evidence>